<dbReference type="EMBL" id="CALNXI010000333">
    <property type="protein sequence ID" value="CAH3025033.1"/>
    <property type="molecule type" value="Genomic_DNA"/>
</dbReference>
<dbReference type="Pfam" id="PF08005">
    <property type="entry name" value="PHR"/>
    <property type="match status" value="1"/>
</dbReference>
<dbReference type="PANTHER" id="PTHR45774">
    <property type="entry name" value="BTB/POZ DOMAIN-CONTAINING"/>
    <property type="match status" value="1"/>
</dbReference>
<sequence length="268" mass="30837">MTIERPVLEELVQKDSLNVKEVELFRAVDCWAGRECKRQGPIAGGSVKRKILVEKIIKGIRFPVMEEKEFDSVLVCGILTQKETCDLVTFFDSVPNTSLDSDFCKVKRKVSPYRVSRFPSLAYHGSWEHSYEYYDMIVLSFDKDINLCTVRLFGSKDHEFRVTLCIKVEQNKMVIVDTKEAKFLSRHVESEMENYPGFDIDFVPPIALKANTRYVFRADINGPPSWFGEGGQCWVNHSGVNFYFDNPSREVSTCVETGQFSEFLFTLD</sequence>
<dbReference type="InterPro" id="IPR012983">
    <property type="entry name" value="PHR"/>
</dbReference>
<proteinExistence type="predicted"/>
<organism evidence="2 3">
    <name type="scientific">Porites evermanni</name>
    <dbReference type="NCBI Taxonomy" id="104178"/>
    <lineage>
        <taxon>Eukaryota</taxon>
        <taxon>Metazoa</taxon>
        <taxon>Cnidaria</taxon>
        <taxon>Anthozoa</taxon>
        <taxon>Hexacorallia</taxon>
        <taxon>Scleractinia</taxon>
        <taxon>Fungiina</taxon>
        <taxon>Poritidae</taxon>
        <taxon>Porites</taxon>
    </lineage>
</organism>
<evidence type="ECO:0000313" key="3">
    <source>
        <dbReference type="Proteomes" id="UP001159427"/>
    </source>
</evidence>
<feature type="domain" description="PHR" evidence="1">
    <location>
        <begin position="116"/>
        <end position="265"/>
    </location>
</feature>
<dbReference type="Gene3D" id="2.60.120.820">
    <property type="entry name" value="PHR domain"/>
    <property type="match status" value="1"/>
</dbReference>
<gene>
    <name evidence="2" type="ORF">PEVE_00024853</name>
</gene>
<evidence type="ECO:0000259" key="1">
    <source>
        <dbReference type="Pfam" id="PF08005"/>
    </source>
</evidence>
<evidence type="ECO:0000313" key="2">
    <source>
        <dbReference type="EMBL" id="CAH3025033.1"/>
    </source>
</evidence>
<dbReference type="PANTHER" id="PTHR45774:SF3">
    <property type="entry name" value="BTB (POZ) DOMAIN-CONTAINING 2B-RELATED"/>
    <property type="match status" value="1"/>
</dbReference>
<keyword evidence="3" id="KW-1185">Reference proteome</keyword>
<dbReference type="Gene3D" id="1.25.40.420">
    <property type="match status" value="1"/>
</dbReference>
<protein>
    <recommendedName>
        <fullName evidence="1">PHR domain-containing protein</fullName>
    </recommendedName>
</protein>
<comment type="caution">
    <text evidence="2">The sequence shown here is derived from an EMBL/GenBank/DDBJ whole genome shotgun (WGS) entry which is preliminary data.</text>
</comment>
<dbReference type="Proteomes" id="UP001159427">
    <property type="component" value="Unassembled WGS sequence"/>
</dbReference>
<reference evidence="2 3" key="1">
    <citation type="submission" date="2022-05" db="EMBL/GenBank/DDBJ databases">
        <authorList>
            <consortium name="Genoscope - CEA"/>
            <person name="William W."/>
        </authorList>
    </citation>
    <scope>NUCLEOTIDE SEQUENCE [LARGE SCALE GENOMIC DNA]</scope>
</reference>
<dbReference type="InterPro" id="IPR038648">
    <property type="entry name" value="PHR_sf"/>
</dbReference>
<accession>A0ABN8MAI5</accession>
<name>A0ABN8MAI5_9CNID</name>